<protein>
    <recommendedName>
        <fullName evidence="3">ESX-1 secretion-associated protein</fullName>
    </recommendedName>
</protein>
<organism evidence="1 2">
    <name type="scientific">Planosporangium thailandense</name>
    <dbReference type="NCBI Taxonomy" id="765197"/>
    <lineage>
        <taxon>Bacteria</taxon>
        <taxon>Bacillati</taxon>
        <taxon>Actinomycetota</taxon>
        <taxon>Actinomycetes</taxon>
        <taxon>Micromonosporales</taxon>
        <taxon>Micromonosporaceae</taxon>
        <taxon>Planosporangium</taxon>
    </lineage>
</organism>
<name>A0ABX0Y1A1_9ACTN</name>
<evidence type="ECO:0008006" key="3">
    <source>
        <dbReference type="Google" id="ProtNLM"/>
    </source>
</evidence>
<dbReference type="EMBL" id="JAATVY010000016">
    <property type="protein sequence ID" value="NJC72126.1"/>
    <property type="molecule type" value="Genomic_DNA"/>
</dbReference>
<keyword evidence="2" id="KW-1185">Reference proteome</keyword>
<dbReference type="Pfam" id="PF19840">
    <property type="entry name" value="DUF6317"/>
    <property type="match status" value="1"/>
</dbReference>
<sequence>MGDGFQVTLRDLANAAGSFHDGADQFSCALGDVKGLRVDSGDGALNKTIHATLETLDALHVKVVQALHQTGNKLTEVHDNYQRTNLTARELFDSVMNVDPIDTKK</sequence>
<accession>A0ABX0Y1A1</accession>
<gene>
    <name evidence="1" type="ORF">HC031_20750</name>
</gene>
<proteinExistence type="predicted"/>
<comment type="caution">
    <text evidence="1">The sequence shown here is derived from an EMBL/GenBank/DDBJ whole genome shotgun (WGS) entry which is preliminary data.</text>
</comment>
<dbReference type="RefSeq" id="WP_167927034.1">
    <property type="nucleotide sequence ID" value="NZ_JAATVY010000016.1"/>
</dbReference>
<evidence type="ECO:0000313" key="2">
    <source>
        <dbReference type="Proteomes" id="UP000722989"/>
    </source>
</evidence>
<evidence type="ECO:0000313" key="1">
    <source>
        <dbReference type="EMBL" id="NJC72126.1"/>
    </source>
</evidence>
<reference evidence="1 2" key="1">
    <citation type="submission" date="2020-03" db="EMBL/GenBank/DDBJ databases">
        <title>WGS of the type strain of Planosporangium spp.</title>
        <authorList>
            <person name="Thawai C."/>
        </authorList>
    </citation>
    <scope>NUCLEOTIDE SEQUENCE [LARGE SCALE GENOMIC DNA]</scope>
    <source>
        <strain evidence="1 2">TBRC 5610</strain>
    </source>
</reference>
<dbReference type="Proteomes" id="UP000722989">
    <property type="component" value="Unassembled WGS sequence"/>
</dbReference>
<dbReference type="InterPro" id="IPR045558">
    <property type="entry name" value="DUF6317"/>
</dbReference>